<dbReference type="Proteomes" id="UP000007431">
    <property type="component" value="Unassembled WGS sequence"/>
</dbReference>
<dbReference type="AlphaFoldDB" id="D8Q654"/>
<protein>
    <recommendedName>
        <fullName evidence="5">MYND-type domain-containing protein</fullName>
    </recommendedName>
</protein>
<dbReference type="InParanoid" id="D8Q654"/>
<evidence type="ECO:0000256" key="1">
    <source>
        <dbReference type="ARBA" id="ARBA00022723"/>
    </source>
</evidence>
<feature type="non-terminal residue" evidence="6">
    <location>
        <position position="1137"/>
    </location>
</feature>
<dbReference type="HOGENOM" id="CLU_278255_0_0_1"/>
<dbReference type="RefSeq" id="XP_003032429.1">
    <property type="nucleotide sequence ID" value="XM_003032383.1"/>
</dbReference>
<keyword evidence="1" id="KW-0479">Metal-binding</keyword>
<gene>
    <name evidence="6" type="ORF">SCHCODRAFT_109449</name>
</gene>
<evidence type="ECO:0000313" key="7">
    <source>
        <dbReference type="Proteomes" id="UP000007431"/>
    </source>
</evidence>
<accession>D8Q654</accession>
<sequence length="1137" mass="126843">MATLSGDIQTYLPLFTYPRQEDIVSLCQALEVIQKRIWADPGVTRDDEIRNLRISGQLLSSRPLHILYEPPPPVACEVFAPSPEGRTIITALYTFKTLHFITTRKHGALWPFNDSIWPTVLRWIDFFLPTFDSHAPDVVLQIEDRETASLLVSVVLGILGCVSGLPKSKARALLLQDDGSPLRTLAALWAYWPKFVERVGLGASYVAKCSSVFSIIWHIFDRDVAEDAIGAQVLRMAGGSPKQVFRISAAHIRLTSAMRAAGNIANDMGRQVEIVTLLMQKFELSAQTIPGSFVATVADALNTLLISEPDARDVWHLYLMLLYELCRRTDHGSKLALKHGVFPILVRIRLICSHCSSGAPPYGTEADSVYGTTGAILLLMGDVLYFRRAVIGFSKSCETFKSRMPPLSLRVDEKRFLAIAKRRFGLLERAVKEWPIVAVCCNPQCATAKGAPVRSCPCGDVLYCSKSCQRVHWDSGLHRQQCEKYLIPAPDGGLGTMHAKDVHFLVIIVRAYVEENYATIIAGVSGNLASYEYIMVTLTLYKNREECAGIEVGPAGPPGDACRYPNIIVQAQYYQGDAIRTRTVALVPTSALGRYKRSDFKQLTHTFYDHLLLLTIILASPFGLDHGNDTGFPPSPLFKGQTVDEFAEPTPENSSRIKTVMRLLKSQTLHVVLISPPDIPFEYYCKTTSGGAVLMALMAVKLPRRRQRRAAHTRHSMEIGAMLWCPGIFRAVWSIFDNQVAEDVMGTQVLRASGGSAKGVFRTCAAMLRALSSTGSIAREGNELGQQATFVLSLICHYNFTPQTIPSSFISSATTILSDSLIAAPDNHDVWCLLFLLLFQVCSRSDHATMLGIKYGMYPILIRIRELCSHCSSGPPPPPTDQAYTGGMTGTLMSFIRGSFWSRRAVADFREASDKYAARMPGIPLREDEELVRATARDRYTLLLQAEEQWPSIAKCCNYKCLSSEAASLRACPCGENLYCSKGCQRAHWKSKVHRYDCEKHFEGLRESTARVVKAKDIYFLVVIARAYVEENYRRILAGLNRSCSSHISSVFIDLPLFCDPVNPEDFKVTRYENSCQPDLCPYPTIVAQVLYEQTDGMHTCMVCLVPRGAPWRYWNDEFMPITYTFYDPPADWTDLD</sequence>
<dbReference type="OrthoDB" id="3071677at2759"/>
<reference evidence="6 7" key="1">
    <citation type="journal article" date="2010" name="Nat. Biotechnol.">
        <title>Genome sequence of the model mushroom Schizophyllum commune.</title>
        <authorList>
            <person name="Ohm R.A."/>
            <person name="de Jong J.F."/>
            <person name="Lugones L.G."/>
            <person name="Aerts A."/>
            <person name="Kothe E."/>
            <person name="Stajich J.E."/>
            <person name="de Vries R.P."/>
            <person name="Record E."/>
            <person name="Levasseur A."/>
            <person name="Baker S.E."/>
            <person name="Bartholomew K.A."/>
            <person name="Coutinho P.M."/>
            <person name="Erdmann S."/>
            <person name="Fowler T.J."/>
            <person name="Gathman A.C."/>
            <person name="Lombard V."/>
            <person name="Henrissat B."/>
            <person name="Knabe N."/>
            <person name="Kuees U."/>
            <person name="Lilly W.W."/>
            <person name="Lindquist E."/>
            <person name="Lucas S."/>
            <person name="Magnuson J.K."/>
            <person name="Piumi F."/>
            <person name="Raudaskoski M."/>
            <person name="Salamov A."/>
            <person name="Schmutz J."/>
            <person name="Schwarze F.W.M.R."/>
            <person name="vanKuyk P.A."/>
            <person name="Horton J.S."/>
            <person name="Grigoriev I.V."/>
            <person name="Woesten H.A.B."/>
        </authorList>
    </citation>
    <scope>NUCLEOTIDE SEQUENCE [LARGE SCALE GENOMIC DNA]</scope>
    <source>
        <strain evidence="7">H4-8 / FGSC 9210</strain>
    </source>
</reference>
<dbReference type="SUPFAM" id="SSF144232">
    <property type="entry name" value="HIT/MYND zinc finger-like"/>
    <property type="match status" value="1"/>
</dbReference>
<evidence type="ECO:0000256" key="3">
    <source>
        <dbReference type="ARBA" id="ARBA00022833"/>
    </source>
</evidence>
<evidence type="ECO:0000256" key="4">
    <source>
        <dbReference type="PROSITE-ProRule" id="PRU00134"/>
    </source>
</evidence>
<keyword evidence="3" id="KW-0862">Zinc</keyword>
<feature type="domain" description="MYND-type" evidence="5">
    <location>
        <begin position="442"/>
        <end position="482"/>
    </location>
</feature>
<dbReference type="KEGG" id="scm:SCHCO_02502157"/>
<feature type="domain" description="MYND-type" evidence="5">
    <location>
        <begin position="958"/>
        <end position="998"/>
    </location>
</feature>
<dbReference type="GO" id="GO:0008270">
    <property type="term" value="F:zinc ion binding"/>
    <property type="evidence" value="ECO:0007669"/>
    <property type="project" value="UniProtKB-KW"/>
</dbReference>
<evidence type="ECO:0000259" key="5">
    <source>
        <dbReference type="PROSITE" id="PS50865"/>
    </source>
</evidence>
<evidence type="ECO:0000313" key="6">
    <source>
        <dbReference type="EMBL" id="EFI97526.1"/>
    </source>
</evidence>
<keyword evidence="2 4" id="KW-0863">Zinc-finger</keyword>
<name>D8Q654_SCHCM</name>
<dbReference type="InterPro" id="IPR002893">
    <property type="entry name" value="Znf_MYND"/>
</dbReference>
<dbReference type="PROSITE" id="PS50865">
    <property type="entry name" value="ZF_MYND_2"/>
    <property type="match status" value="2"/>
</dbReference>
<keyword evidence="7" id="KW-1185">Reference proteome</keyword>
<dbReference type="GeneID" id="9596515"/>
<dbReference type="VEuPathDB" id="FungiDB:SCHCODRAFT_02502157"/>
<proteinExistence type="predicted"/>
<evidence type="ECO:0000256" key="2">
    <source>
        <dbReference type="ARBA" id="ARBA00022771"/>
    </source>
</evidence>
<organism evidence="7">
    <name type="scientific">Schizophyllum commune (strain H4-8 / FGSC 9210)</name>
    <name type="common">Split gill fungus</name>
    <dbReference type="NCBI Taxonomy" id="578458"/>
    <lineage>
        <taxon>Eukaryota</taxon>
        <taxon>Fungi</taxon>
        <taxon>Dikarya</taxon>
        <taxon>Basidiomycota</taxon>
        <taxon>Agaricomycotina</taxon>
        <taxon>Agaricomycetes</taxon>
        <taxon>Agaricomycetidae</taxon>
        <taxon>Agaricales</taxon>
        <taxon>Schizophyllaceae</taxon>
        <taxon>Schizophyllum</taxon>
    </lineage>
</organism>
<dbReference type="EMBL" id="GL377306">
    <property type="protein sequence ID" value="EFI97526.1"/>
    <property type="molecule type" value="Genomic_DNA"/>
</dbReference>